<dbReference type="EMBL" id="BKAM01000001">
    <property type="protein sequence ID" value="GEP71553.1"/>
    <property type="molecule type" value="Genomic_DNA"/>
</dbReference>
<dbReference type="AlphaFoldDB" id="A0A512PK38"/>
<gene>
    <name evidence="2" type="ORF">LRA02_04210</name>
</gene>
<dbReference type="Gene3D" id="3.40.50.10090">
    <property type="match status" value="2"/>
</dbReference>
<protein>
    <recommendedName>
        <fullName evidence="1">Tetrapyrrole biosynthesis uroporphyrinogen III synthase domain-containing protein</fullName>
    </recommendedName>
</protein>
<sequence>MTYLITYPKHNVASDLQAQLAVKAETIYLPLGHFRPVELTVADISLIKQSQFLILTSPVSVNLYLDRLKSLNPNANLLVISPKMANILKAGGIRDVRVAEEENGRSLAKWVTSEMAAKTCLLRGDRSAIQQFLPKSVRQVMIYENYWDQQLADTAVQQLGGHRFTKVLVTSPSSFERLTEIAKRIPECFSDVTYYTLGRTTAKVIPSGKVIVGEGPGVLRNTISKMCEA</sequence>
<dbReference type="STRING" id="1423795.FD12_GL000623"/>
<dbReference type="RefSeq" id="WP_056983019.1">
    <property type="nucleotide sequence ID" value="NZ_BKAM01000001.1"/>
</dbReference>
<dbReference type="SUPFAM" id="SSF69618">
    <property type="entry name" value="HemD-like"/>
    <property type="match status" value="1"/>
</dbReference>
<evidence type="ECO:0000313" key="3">
    <source>
        <dbReference type="Proteomes" id="UP000321569"/>
    </source>
</evidence>
<dbReference type="InterPro" id="IPR003754">
    <property type="entry name" value="4pyrrol_synth_uPrphyn_synth"/>
</dbReference>
<name>A0A512PK38_9LACO</name>
<dbReference type="Pfam" id="PF02602">
    <property type="entry name" value="HEM4"/>
    <property type="match status" value="1"/>
</dbReference>
<evidence type="ECO:0000313" key="2">
    <source>
        <dbReference type="EMBL" id="GEP71553.1"/>
    </source>
</evidence>
<dbReference type="GO" id="GO:0033014">
    <property type="term" value="P:tetrapyrrole biosynthetic process"/>
    <property type="evidence" value="ECO:0007669"/>
    <property type="project" value="InterPro"/>
</dbReference>
<evidence type="ECO:0000259" key="1">
    <source>
        <dbReference type="Pfam" id="PF02602"/>
    </source>
</evidence>
<proteinExistence type="predicted"/>
<dbReference type="GO" id="GO:0004852">
    <property type="term" value="F:uroporphyrinogen-III synthase activity"/>
    <property type="evidence" value="ECO:0007669"/>
    <property type="project" value="InterPro"/>
</dbReference>
<reference evidence="2 3" key="1">
    <citation type="submission" date="2019-07" db="EMBL/GenBank/DDBJ databases">
        <title>Whole genome shotgun sequence of Lactobacillus rapi NBRC 109618.</title>
        <authorList>
            <person name="Hosoyama A."/>
            <person name="Uohara A."/>
            <person name="Ohji S."/>
            <person name="Ichikawa N."/>
        </authorList>
    </citation>
    <scope>NUCLEOTIDE SEQUENCE [LARGE SCALE GENOMIC DNA]</scope>
    <source>
        <strain evidence="2 3">NBRC 109618</strain>
    </source>
</reference>
<dbReference type="CDD" id="cd06578">
    <property type="entry name" value="HemD"/>
    <property type="match status" value="1"/>
</dbReference>
<dbReference type="OrthoDB" id="2294987at2"/>
<organism evidence="2 3">
    <name type="scientific">Lentilactobacillus rapi</name>
    <dbReference type="NCBI Taxonomy" id="481723"/>
    <lineage>
        <taxon>Bacteria</taxon>
        <taxon>Bacillati</taxon>
        <taxon>Bacillota</taxon>
        <taxon>Bacilli</taxon>
        <taxon>Lactobacillales</taxon>
        <taxon>Lactobacillaceae</taxon>
        <taxon>Lentilactobacillus</taxon>
    </lineage>
</organism>
<accession>A0A512PK38</accession>
<dbReference type="Proteomes" id="UP000321569">
    <property type="component" value="Unassembled WGS sequence"/>
</dbReference>
<comment type="caution">
    <text evidence="2">The sequence shown here is derived from an EMBL/GenBank/DDBJ whole genome shotgun (WGS) entry which is preliminary data.</text>
</comment>
<feature type="domain" description="Tetrapyrrole biosynthesis uroporphyrinogen III synthase" evidence="1">
    <location>
        <begin position="24"/>
        <end position="205"/>
    </location>
</feature>
<dbReference type="InterPro" id="IPR036108">
    <property type="entry name" value="4pyrrol_syn_uPrphyn_synt_sf"/>
</dbReference>